<protein>
    <submittedName>
        <fullName evidence="3">CheY-like chemotaxis protein</fullName>
    </submittedName>
</protein>
<dbReference type="Gene3D" id="3.40.50.2300">
    <property type="match status" value="1"/>
</dbReference>
<keyword evidence="1" id="KW-0597">Phosphoprotein</keyword>
<dbReference type="SMART" id="SM00448">
    <property type="entry name" value="REC"/>
    <property type="match status" value="1"/>
</dbReference>
<gene>
    <name evidence="3" type="ORF">CLW00_107237</name>
</gene>
<evidence type="ECO:0000259" key="2">
    <source>
        <dbReference type="PROSITE" id="PS50110"/>
    </source>
</evidence>
<dbReference type="GO" id="GO:0000160">
    <property type="term" value="P:phosphorelay signal transduction system"/>
    <property type="evidence" value="ECO:0007669"/>
    <property type="project" value="InterPro"/>
</dbReference>
<dbReference type="PANTHER" id="PTHR44520">
    <property type="entry name" value="RESPONSE REGULATOR RCP1-RELATED"/>
    <property type="match status" value="1"/>
</dbReference>
<dbReference type="PANTHER" id="PTHR44520:SF2">
    <property type="entry name" value="RESPONSE REGULATOR RCP1"/>
    <property type="match status" value="1"/>
</dbReference>
<dbReference type="EMBL" id="PVTR01000007">
    <property type="protein sequence ID" value="PRY87167.1"/>
    <property type="molecule type" value="Genomic_DNA"/>
</dbReference>
<keyword evidence="4" id="KW-1185">Reference proteome</keyword>
<reference evidence="3 4" key="1">
    <citation type="submission" date="2018-03" db="EMBL/GenBank/DDBJ databases">
        <title>Genomic Encyclopedia of Archaeal and Bacterial Type Strains, Phase II (KMG-II): from individual species to whole genera.</title>
        <authorList>
            <person name="Goeker M."/>
        </authorList>
    </citation>
    <scope>NUCLEOTIDE SEQUENCE [LARGE SCALE GENOMIC DNA]</scope>
    <source>
        <strain evidence="3 4">DSM 27929</strain>
    </source>
</reference>
<organism evidence="3 4">
    <name type="scientific">Mongoliibacter ruber</name>
    <dbReference type="NCBI Taxonomy" id="1750599"/>
    <lineage>
        <taxon>Bacteria</taxon>
        <taxon>Pseudomonadati</taxon>
        <taxon>Bacteroidota</taxon>
        <taxon>Cytophagia</taxon>
        <taxon>Cytophagales</taxon>
        <taxon>Cyclobacteriaceae</taxon>
        <taxon>Mongoliibacter</taxon>
    </lineage>
</organism>
<dbReference type="AlphaFoldDB" id="A0A2T0WKE8"/>
<dbReference type="Proteomes" id="UP000238157">
    <property type="component" value="Unassembled WGS sequence"/>
</dbReference>
<dbReference type="InterPro" id="IPR052893">
    <property type="entry name" value="TCS_response_regulator"/>
</dbReference>
<name>A0A2T0WKE8_9BACT</name>
<evidence type="ECO:0000313" key="4">
    <source>
        <dbReference type="Proteomes" id="UP000238157"/>
    </source>
</evidence>
<dbReference type="CDD" id="cd17557">
    <property type="entry name" value="REC_Rcp-like"/>
    <property type="match status" value="1"/>
</dbReference>
<dbReference type="InterPro" id="IPR011006">
    <property type="entry name" value="CheY-like_superfamily"/>
</dbReference>
<dbReference type="PROSITE" id="PS50110">
    <property type="entry name" value="RESPONSE_REGULATORY"/>
    <property type="match status" value="1"/>
</dbReference>
<dbReference type="RefSeq" id="WP_106134181.1">
    <property type="nucleotide sequence ID" value="NZ_PVTR01000007.1"/>
</dbReference>
<evidence type="ECO:0000313" key="3">
    <source>
        <dbReference type="EMBL" id="PRY87167.1"/>
    </source>
</evidence>
<dbReference type="OrthoDB" id="7631574at2"/>
<feature type="domain" description="Response regulatory" evidence="2">
    <location>
        <begin position="8"/>
        <end position="136"/>
    </location>
</feature>
<dbReference type="InterPro" id="IPR001789">
    <property type="entry name" value="Sig_transdc_resp-reg_receiver"/>
</dbReference>
<accession>A0A2T0WKE8</accession>
<dbReference type="SUPFAM" id="SSF52172">
    <property type="entry name" value="CheY-like"/>
    <property type="match status" value="1"/>
</dbReference>
<comment type="caution">
    <text evidence="3">The sequence shown here is derived from an EMBL/GenBank/DDBJ whole genome shotgun (WGS) entry which is preliminary data.</text>
</comment>
<proteinExistence type="predicted"/>
<sequence length="147" mass="16731">MKTEKVINILVAEDDIDDRLLITKAFKKSFDKANLICVENGEILLQYLKREGKYKDEAKYPFPNLILLDLNMPKKDGREALVEIKSDLDLKKIPVIIFTTSQLEDDIKITYTSGSNSYITKPGTFDGLLSVGKELETYWGRTVVLPD</sequence>
<dbReference type="Pfam" id="PF00072">
    <property type="entry name" value="Response_reg"/>
    <property type="match status" value="1"/>
</dbReference>
<evidence type="ECO:0000256" key="1">
    <source>
        <dbReference type="PROSITE-ProRule" id="PRU00169"/>
    </source>
</evidence>
<feature type="modified residue" description="4-aspartylphosphate" evidence="1">
    <location>
        <position position="69"/>
    </location>
</feature>